<evidence type="ECO:0000313" key="1">
    <source>
        <dbReference type="EMBL" id="GFG32030.1"/>
    </source>
</evidence>
<dbReference type="Proteomes" id="UP000502823">
    <property type="component" value="Unassembled WGS sequence"/>
</dbReference>
<feature type="non-terminal residue" evidence="1">
    <location>
        <position position="123"/>
    </location>
</feature>
<evidence type="ECO:0000313" key="2">
    <source>
        <dbReference type="Proteomes" id="UP000502823"/>
    </source>
</evidence>
<keyword evidence="2" id="KW-1185">Reference proteome</keyword>
<proteinExistence type="predicted"/>
<name>A0A6L2PKM1_COPFO</name>
<accession>A0A6L2PKM1</accession>
<organism evidence="1 2">
    <name type="scientific">Coptotermes formosanus</name>
    <name type="common">Formosan subterranean termite</name>
    <dbReference type="NCBI Taxonomy" id="36987"/>
    <lineage>
        <taxon>Eukaryota</taxon>
        <taxon>Metazoa</taxon>
        <taxon>Ecdysozoa</taxon>
        <taxon>Arthropoda</taxon>
        <taxon>Hexapoda</taxon>
        <taxon>Insecta</taxon>
        <taxon>Pterygota</taxon>
        <taxon>Neoptera</taxon>
        <taxon>Polyneoptera</taxon>
        <taxon>Dictyoptera</taxon>
        <taxon>Blattodea</taxon>
        <taxon>Blattoidea</taxon>
        <taxon>Termitoidae</taxon>
        <taxon>Rhinotermitidae</taxon>
        <taxon>Coptotermes</taxon>
    </lineage>
</organism>
<dbReference type="GO" id="GO:0003676">
    <property type="term" value="F:nucleic acid binding"/>
    <property type="evidence" value="ECO:0007669"/>
    <property type="project" value="InterPro"/>
</dbReference>
<reference evidence="2" key="1">
    <citation type="submission" date="2020-01" db="EMBL/GenBank/DDBJ databases">
        <title>Draft genome sequence of the Termite Coptotermes fromosanus.</title>
        <authorList>
            <person name="Itakura S."/>
            <person name="Yosikawa Y."/>
            <person name="Umezawa K."/>
        </authorList>
    </citation>
    <scope>NUCLEOTIDE SEQUENCE [LARGE SCALE GENOMIC DNA]</scope>
</reference>
<dbReference type="EMBL" id="BLKM01000350">
    <property type="protein sequence ID" value="GFG32030.1"/>
    <property type="molecule type" value="Genomic_DNA"/>
</dbReference>
<dbReference type="AlphaFoldDB" id="A0A6L2PKM1"/>
<dbReference type="OrthoDB" id="8031842at2759"/>
<dbReference type="PANTHER" id="PTHR47326">
    <property type="entry name" value="TRANSPOSABLE ELEMENT TC3 TRANSPOSASE-LIKE PROTEIN"/>
    <property type="match status" value="1"/>
</dbReference>
<comment type="caution">
    <text evidence="1">The sequence shown here is derived from an EMBL/GenBank/DDBJ whole genome shotgun (WGS) entry which is preliminary data.</text>
</comment>
<gene>
    <name evidence="1" type="ORF">Cfor_06830</name>
</gene>
<dbReference type="InterPro" id="IPR036397">
    <property type="entry name" value="RNaseH_sf"/>
</dbReference>
<sequence length="123" mass="14383">MCPFRMRLSLQTRHGFTWMDTLREVQLHVEKVGVWYAVSHRRIVGPVLVECTVGDAVYRDLVLKFVALLELDERDRWFQQDGANRCTANETINIPRGCFSDRLVSANIWPTRSHDLTPPDFFF</sequence>
<dbReference type="InParanoid" id="A0A6L2PKM1"/>
<dbReference type="PANTHER" id="PTHR47326:SF1">
    <property type="entry name" value="HTH PSQ-TYPE DOMAIN-CONTAINING PROTEIN"/>
    <property type="match status" value="1"/>
</dbReference>
<dbReference type="Gene3D" id="3.30.420.10">
    <property type="entry name" value="Ribonuclease H-like superfamily/Ribonuclease H"/>
    <property type="match status" value="1"/>
</dbReference>
<protein>
    <submittedName>
        <fullName evidence="1">Uncharacterized protein</fullName>
    </submittedName>
</protein>